<dbReference type="SUPFAM" id="SSF81301">
    <property type="entry name" value="Nucleotidyltransferase"/>
    <property type="match status" value="1"/>
</dbReference>
<accession>A0A9W7NMB1</accession>
<sequence length="98" mass="10944">MRLTTAEVTAIKQTAAEVFGPAVTVRLFGSRLDDARRGGDIDLFLEVEPAQANFRNECLFRHRLEDRIGEQKIDVVLHPQGRPPSPIAEIARDMGMTL</sequence>
<evidence type="ECO:0000313" key="1">
    <source>
        <dbReference type="EMBL" id="KAA0682884.1"/>
    </source>
</evidence>
<organism evidence="1 2">
    <name type="scientific">Roseomonas genomospecies 6</name>
    <dbReference type="NCBI Taxonomy" id="214106"/>
    <lineage>
        <taxon>Bacteria</taxon>
        <taxon>Pseudomonadati</taxon>
        <taxon>Pseudomonadota</taxon>
        <taxon>Alphaproteobacteria</taxon>
        <taxon>Acetobacterales</taxon>
        <taxon>Roseomonadaceae</taxon>
        <taxon>Roseomonas</taxon>
    </lineage>
</organism>
<dbReference type="AlphaFoldDB" id="A0A9W7NMB1"/>
<dbReference type="RefSeq" id="WP_149467903.1">
    <property type="nucleotide sequence ID" value="NZ_QOKW01000003.1"/>
</dbReference>
<dbReference type="Proteomes" id="UP000480854">
    <property type="component" value="Unassembled WGS sequence"/>
</dbReference>
<comment type="caution">
    <text evidence="1">The sequence shown here is derived from an EMBL/GenBank/DDBJ whole genome shotgun (WGS) entry which is preliminary data.</text>
</comment>
<gene>
    <name evidence="1" type="ORF">DS843_05600</name>
</gene>
<name>A0A9W7NMB1_9PROT</name>
<proteinExistence type="predicted"/>
<dbReference type="InterPro" id="IPR043519">
    <property type="entry name" value="NT_sf"/>
</dbReference>
<dbReference type="Gene3D" id="3.30.460.10">
    <property type="entry name" value="Beta Polymerase, domain 2"/>
    <property type="match status" value="1"/>
</dbReference>
<dbReference type="OrthoDB" id="14556at2"/>
<protein>
    <submittedName>
        <fullName evidence="1">Nucleotidyltransferase domain-containing protein</fullName>
    </submittedName>
</protein>
<reference evidence="1 2" key="1">
    <citation type="submission" date="2018-07" db="EMBL/GenBank/DDBJ databases">
        <title>Genome sequence of Azospirillum sp. ATCC 49961.</title>
        <authorList>
            <person name="Sant'Anna F.H."/>
            <person name="Baldani J.I."/>
            <person name="Zilli J.E."/>
            <person name="Reis V.M."/>
            <person name="Hartmann A."/>
            <person name="Cruz L."/>
            <person name="de Souza E.M."/>
            <person name="de Oliveira Pedrosa F."/>
            <person name="Passaglia L.M.P."/>
        </authorList>
    </citation>
    <scope>NUCLEOTIDE SEQUENCE [LARGE SCALE GENOMIC DNA]</scope>
    <source>
        <strain evidence="1 2">ATCC 49961</strain>
    </source>
</reference>
<keyword evidence="2" id="KW-1185">Reference proteome</keyword>
<evidence type="ECO:0000313" key="2">
    <source>
        <dbReference type="Proteomes" id="UP000480854"/>
    </source>
</evidence>
<dbReference type="EMBL" id="QOKW01000003">
    <property type="protein sequence ID" value="KAA0682884.1"/>
    <property type="molecule type" value="Genomic_DNA"/>
</dbReference>